<evidence type="ECO:0008006" key="3">
    <source>
        <dbReference type="Google" id="ProtNLM"/>
    </source>
</evidence>
<protein>
    <recommendedName>
        <fullName evidence="3">Dynein heavy chain ATP-binding dynein motor region domain-containing protein</fullName>
    </recommendedName>
</protein>
<proteinExistence type="predicted"/>
<evidence type="ECO:0000313" key="2">
    <source>
        <dbReference type="Proteomes" id="UP000324800"/>
    </source>
</evidence>
<gene>
    <name evidence="1" type="ORF">EZS28_021952</name>
</gene>
<reference evidence="1 2" key="1">
    <citation type="submission" date="2019-03" db="EMBL/GenBank/DDBJ databases">
        <title>Single cell metagenomics reveals metabolic interactions within the superorganism composed of flagellate Streblomastix strix and complex community of Bacteroidetes bacteria on its surface.</title>
        <authorList>
            <person name="Treitli S.C."/>
            <person name="Kolisko M."/>
            <person name="Husnik F."/>
            <person name="Keeling P."/>
            <person name="Hampl V."/>
        </authorList>
    </citation>
    <scope>NUCLEOTIDE SEQUENCE [LARGE SCALE GENOMIC DNA]</scope>
    <source>
        <strain evidence="1">ST1C</strain>
    </source>
</reference>
<accession>A0A5J4VIW2</accession>
<evidence type="ECO:0000313" key="1">
    <source>
        <dbReference type="EMBL" id="KAA6382522.1"/>
    </source>
</evidence>
<name>A0A5J4VIW2_9EUKA</name>
<dbReference type="Gene3D" id="6.10.140.1060">
    <property type="match status" value="1"/>
</dbReference>
<dbReference type="EMBL" id="SNRW01006738">
    <property type="protein sequence ID" value="KAA6382522.1"/>
    <property type="molecule type" value="Genomic_DNA"/>
</dbReference>
<comment type="caution">
    <text evidence="1">The sequence shown here is derived from an EMBL/GenBank/DDBJ whole genome shotgun (WGS) entry which is preliminary data.</text>
</comment>
<dbReference type="AlphaFoldDB" id="A0A5J4VIW2"/>
<sequence>MSELKISLKETEETLLREITSVERSLHNNEELIGLLEKTKGFLLEATVKLERAKYIVRNRLMKLFQDIDQLQLVDLSYLSILDLGFCMFEARVVIDDGLGGGKETGIVEPVAEA</sequence>
<organism evidence="1 2">
    <name type="scientific">Streblomastix strix</name>
    <dbReference type="NCBI Taxonomy" id="222440"/>
    <lineage>
        <taxon>Eukaryota</taxon>
        <taxon>Metamonada</taxon>
        <taxon>Preaxostyla</taxon>
        <taxon>Oxymonadida</taxon>
        <taxon>Streblomastigidae</taxon>
        <taxon>Streblomastix</taxon>
    </lineage>
</organism>
<dbReference type="Proteomes" id="UP000324800">
    <property type="component" value="Unassembled WGS sequence"/>
</dbReference>